<reference evidence="3" key="1">
    <citation type="journal article" date="2012" name="Microbiology">
        <title>Identification of the genes involved in the secretion and self-immunity of lacticin Q, an unmodified leaderless bacteriocin from Lactococcus lactis QU 5.</title>
        <authorList>
            <person name="Iwatani S."/>
            <person name="Yoneyama F."/>
            <person name="Miyashita S."/>
            <person name="Zendo T."/>
            <person name="Nakayama J."/>
            <person name="Sonomoto K."/>
        </authorList>
    </citation>
    <scope>NUCLEOTIDE SEQUENCE</scope>
    <source>
        <strain evidence="3">QU 14</strain>
    </source>
</reference>
<sequence length="172" mass="19686">MEQSTLKKIDNDSVTFKVSKQYINLFISENILGLILGVILFSIILLLKKGGIFSLIILIISLIFFIVSLLDIFLYKRLASIKYTIQSGKLLIKKGKLFKKRTIIFTNKIFSIEKVTNPLNRKFGLLTIKILLINKDIEIRGLSLEDAEMMMKLLESQINNNVSQNITAQYNI</sequence>
<feature type="domain" description="YdbS-like PH" evidence="2">
    <location>
        <begin position="81"/>
        <end position="152"/>
    </location>
</feature>
<keyword evidence="1" id="KW-0812">Transmembrane</keyword>
<feature type="transmembrane region" description="Helical" evidence="1">
    <location>
        <begin position="52"/>
        <end position="75"/>
    </location>
</feature>
<organism evidence="3">
    <name type="scientific">Lactococcus lactis</name>
    <dbReference type="NCBI Taxonomy" id="1358"/>
    <lineage>
        <taxon>Bacteria</taxon>
        <taxon>Bacillati</taxon>
        <taxon>Bacillota</taxon>
        <taxon>Bacilli</taxon>
        <taxon>Lactobacillales</taxon>
        <taxon>Streptococcaceae</taxon>
        <taxon>Lactococcus</taxon>
    </lineage>
</organism>
<dbReference type="PANTHER" id="PTHR34473:SF2">
    <property type="entry name" value="UPF0699 TRANSMEMBRANE PROTEIN YDBT"/>
    <property type="match status" value="1"/>
</dbReference>
<feature type="transmembrane region" description="Helical" evidence="1">
    <location>
        <begin position="21"/>
        <end position="46"/>
    </location>
</feature>
<dbReference type="Pfam" id="PF03703">
    <property type="entry name" value="bPH_2"/>
    <property type="match status" value="1"/>
</dbReference>
<evidence type="ECO:0000313" key="3">
    <source>
        <dbReference type="EMBL" id="BAM73618.1"/>
    </source>
</evidence>
<keyword evidence="1" id="KW-1133">Transmembrane helix</keyword>
<name>L0N4X0_9LACT</name>
<protein>
    <submittedName>
        <fullName evidence="3">Membrane protein</fullName>
    </submittedName>
</protein>
<evidence type="ECO:0000259" key="2">
    <source>
        <dbReference type="Pfam" id="PF03703"/>
    </source>
</evidence>
<dbReference type="PANTHER" id="PTHR34473">
    <property type="entry name" value="UPF0699 TRANSMEMBRANE PROTEIN YDBS"/>
    <property type="match status" value="1"/>
</dbReference>
<dbReference type="InterPro" id="IPR005182">
    <property type="entry name" value="YdbS-like_PH"/>
</dbReference>
<gene>
    <name evidence="3" type="primary">orf4z</name>
</gene>
<dbReference type="AlphaFoldDB" id="L0N4X0"/>
<dbReference type="EMBL" id="AB740019">
    <property type="protein sequence ID" value="BAM73618.1"/>
    <property type="molecule type" value="Genomic_DNA"/>
</dbReference>
<evidence type="ECO:0000256" key="1">
    <source>
        <dbReference type="SAM" id="Phobius"/>
    </source>
</evidence>
<keyword evidence="1" id="KW-0472">Membrane</keyword>
<accession>L0N4X0</accession>
<proteinExistence type="predicted"/>